<dbReference type="EC" id="4.2.1.22" evidence="4"/>
<comment type="cofactor">
    <cofactor evidence="1">
        <name>pyridoxal 5'-phosphate</name>
        <dbReference type="ChEBI" id="CHEBI:597326"/>
    </cofactor>
</comment>
<accession>A0A1S8WHF2</accession>
<dbReference type="PROSITE" id="PS00901">
    <property type="entry name" value="CYS_SYNTHASE"/>
    <property type="match status" value="1"/>
</dbReference>
<dbReference type="InterPro" id="IPR001216">
    <property type="entry name" value="P-phosphate_BS"/>
</dbReference>
<evidence type="ECO:0000256" key="1">
    <source>
        <dbReference type="ARBA" id="ARBA00001933"/>
    </source>
</evidence>
<keyword evidence="9" id="KW-1185">Reference proteome</keyword>
<evidence type="ECO:0000313" key="8">
    <source>
        <dbReference type="EMBL" id="OON13880.1"/>
    </source>
</evidence>
<evidence type="ECO:0000256" key="3">
    <source>
        <dbReference type="ARBA" id="ARBA00007103"/>
    </source>
</evidence>
<dbReference type="Proteomes" id="UP000243686">
    <property type="component" value="Unassembled WGS sequence"/>
</dbReference>
<dbReference type="GO" id="GO:0006535">
    <property type="term" value="P:cysteine biosynthetic process from serine"/>
    <property type="evidence" value="ECO:0007669"/>
    <property type="project" value="InterPro"/>
</dbReference>
<evidence type="ECO:0000256" key="4">
    <source>
        <dbReference type="ARBA" id="ARBA00012041"/>
    </source>
</evidence>
<sequence>VQRPKIAKDVTELIGNTPLVRLNRIPQSEGFNCEFLAKCEFLNPAGSVKERIAWRMIEEAERKGVLKPGDTLIEPTSGNTGIGLALVAAVKGYHCIIVMPEKMSQEKVSLYFDERAKTMHPWYGMEHMLRGLGAEIVRTRTSAVFDEEDSHIRTAERIKQQLGPRAHILNQYTNEYNPIAHYDQTAEEILNDCAGEDGTVKLDLIVIGAGTGGTVTGLSRKLKEKIPNCEIVAVDPEGSILAHTTTDIHDPYEVEGIGYDFIPTVLDRSGVDKWYKTSDQESLLMARRLIREEGLLCGKKRVASIASPVCDTLVFCGFSLVGSDKLKAT</sequence>
<dbReference type="InterPro" id="IPR001926">
    <property type="entry name" value="TrpB-like_PALP"/>
</dbReference>
<keyword evidence="5" id="KW-0663">Pyridoxal phosphate</keyword>
<name>A0A1S8WHF2_OPIVI</name>
<comment type="catalytic activity">
    <reaction evidence="6">
        <text>L-homocysteine + L-serine = L,L-cystathionine + H2O</text>
        <dbReference type="Rhea" id="RHEA:10112"/>
        <dbReference type="ChEBI" id="CHEBI:15377"/>
        <dbReference type="ChEBI" id="CHEBI:33384"/>
        <dbReference type="ChEBI" id="CHEBI:58161"/>
        <dbReference type="ChEBI" id="CHEBI:58199"/>
        <dbReference type="EC" id="4.2.1.22"/>
    </reaction>
</comment>
<dbReference type="InterPro" id="IPR036052">
    <property type="entry name" value="TrpB-like_PALP_sf"/>
</dbReference>
<proteinExistence type="inferred from homology"/>
<dbReference type="CDD" id="cd01561">
    <property type="entry name" value="CBS_like"/>
    <property type="match status" value="1"/>
</dbReference>
<feature type="domain" description="Tryptophan synthase beta chain-like PALP" evidence="7">
    <location>
        <begin position="10"/>
        <end position="298"/>
    </location>
</feature>
<dbReference type="AlphaFoldDB" id="A0A1S8WHF2"/>
<comment type="pathway">
    <text evidence="2">Amino-acid biosynthesis; L-cysteine biosynthesis; L-cysteine from L-homocysteine and L-serine: step 1/2.</text>
</comment>
<dbReference type="FunFam" id="3.40.50.1100:FF:000003">
    <property type="entry name" value="Cystathionine beta-synthase"/>
    <property type="match status" value="1"/>
</dbReference>
<evidence type="ECO:0000313" key="9">
    <source>
        <dbReference type="Proteomes" id="UP000243686"/>
    </source>
</evidence>
<dbReference type="FunFam" id="3.40.50.1100:FF:000118">
    <property type="entry name" value="Related to CYS4-cystathionine beta-synthase"/>
    <property type="match status" value="1"/>
</dbReference>
<dbReference type="GO" id="GO:0004122">
    <property type="term" value="F:cystathionine beta-synthase activity"/>
    <property type="evidence" value="ECO:0007669"/>
    <property type="project" value="UniProtKB-EC"/>
</dbReference>
<gene>
    <name evidence="8" type="ORF">X801_10336</name>
</gene>
<evidence type="ECO:0000256" key="6">
    <source>
        <dbReference type="ARBA" id="ARBA00047490"/>
    </source>
</evidence>
<evidence type="ECO:0000256" key="5">
    <source>
        <dbReference type="ARBA" id="ARBA00022898"/>
    </source>
</evidence>
<dbReference type="Gene3D" id="3.40.50.1100">
    <property type="match status" value="2"/>
</dbReference>
<dbReference type="EMBL" id="KV907039">
    <property type="protein sequence ID" value="OON13880.1"/>
    <property type="molecule type" value="Genomic_DNA"/>
</dbReference>
<dbReference type="PANTHER" id="PTHR10314">
    <property type="entry name" value="CYSTATHIONINE BETA-SYNTHASE"/>
    <property type="match status" value="1"/>
</dbReference>
<comment type="similarity">
    <text evidence="3">Belongs to the cysteine synthase/cystathionine beta-synthase family.</text>
</comment>
<evidence type="ECO:0000256" key="2">
    <source>
        <dbReference type="ARBA" id="ARBA00005003"/>
    </source>
</evidence>
<protein>
    <recommendedName>
        <fullName evidence="4">cystathionine beta-synthase</fullName>
        <ecNumber evidence="4">4.2.1.22</ecNumber>
    </recommendedName>
</protein>
<dbReference type="SUPFAM" id="SSF53686">
    <property type="entry name" value="Tryptophan synthase beta subunit-like PLP-dependent enzymes"/>
    <property type="match status" value="1"/>
</dbReference>
<reference evidence="8 9" key="1">
    <citation type="submission" date="2015-03" db="EMBL/GenBank/DDBJ databases">
        <title>Draft genome of the nematode, Opisthorchis viverrini.</title>
        <authorList>
            <person name="Mitreva M."/>
        </authorList>
    </citation>
    <scope>NUCLEOTIDE SEQUENCE [LARGE SCALE GENOMIC DNA]</scope>
    <source>
        <strain evidence="8">Khon Kaen</strain>
    </source>
</reference>
<dbReference type="InterPro" id="IPR050214">
    <property type="entry name" value="Cys_Synth/Cystath_Beta-Synth"/>
</dbReference>
<organism evidence="8 9">
    <name type="scientific">Opisthorchis viverrini</name>
    <name type="common">Southeast Asian liver fluke</name>
    <dbReference type="NCBI Taxonomy" id="6198"/>
    <lineage>
        <taxon>Eukaryota</taxon>
        <taxon>Metazoa</taxon>
        <taxon>Spiralia</taxon>
        <taxon>Lophotrochozoa</taxon>
        <taxon>Platyhelminthes</taxon>
        <taxon>Trematoda</taxon>
        <taxon>Digenea</taxon>
        <taxon>Opisthorchiida</taxon>
        <taxon>Opisthorchiata</taxon>
        <taxon>Opisthorchiidae</taxon>
        <taxon>Opisthorchis</taxon>
    </lineage>
</organism>
<feature type="non-terminal residue" evidence="8">
    <location>
        <position position="1"/>
    </location>
</feature>
<evidence type="ECO:0000259" key="7">
    <source>
        <dbReference type="Pfam" id="PF00291"/>
    </source>
</evidence>
<dbReference type="Pfam" id="PF00291">
    <property type="entry name" value="PALP"/>
    <property type="match status" value="1"/>
</dbReference>